<dbReference type="Proteomes" id="UP001230188">
    <property type="component" value="Unassembled WGS sequence"/>
</dbReference>
<dbReference type="GO" id="GO:0003729">
    <property type="term" value="F:mRNA binding"/>
    <property type="evidence" value="ECO:0007669"/>
    <property type="project" value="TreeGrafter"/>
</dbReference>
<comment type="caution">
    <text evidence="3">The sequence shown here is derived from an EMBL/GenBank/DDBJ whole genome shotgun (WGS) entry which is preliminary data.</text>
</comment>
<reference evidence="3" key="1">
    <citation type="submission" date="2023-01" db="EMBL/GenBank/DDBJ databases">
        <title>Metagenome sequencing of chrysophaentin producing Chrysophaeum taylorii.</title>
        <authorList>
            <person name="Davison J."/>
            <person name="Bewley C."/>
        </authorList>
    </citation>
    <scope>NUCLEOTIDE SEQUENCE</scope>
    <source>
        <strain evidence="3">NIES-1699</strain>
    </source>
</reference>
<feature type="region of interest" description="Disordered" evidence="1">
    <location>
        <begin position="537"/>
        <end position="607"/>
    </location>
</feature>
<dbReference type="GO" id="GO:0005634">
    <property type="term" value="C:nucleus"/>
    <property type="evidence" value="ECO:0007669"/>
    <property type="project" value="TreeGrafter"/>
</dbReference>
<dbReference type="InterPro" id="IPR051101">
    <property type="entry name" value="ZC3H12/N4BP1_RNase_Reg"/>
</dbReference>
<dbReference type="GO" id="GO:0004521">
    <property type="term" value="F:RNA endonuclease activity"/>
    <property type="evidence" value="ECO:0007669"/>
    <property type="project" value="TreeGrafter"/>
</dbReference>
<dbReference type="EMBL" id="JAQMWT010000682">
    <property type="protein sequence ID" value="KAJ8598257.1"/>
    <property type="molecule type" value="Genomic_DNA"/>
</dbReference>
<dbReference type="SUPFAM" id="SSF48452">
    <property type="entry name" value="TPR-like"/>
    <property type="match status" value="1"/>
</dbReference>
<sequence>MSSLEERKAEVEKRAELEAIDRVARAKAMGALFNDFRQQPSVIQMSSRMYGLERRQHEGSLEQKGGDAQALEATLRTCLASEDLERLERYARRGERALRSNSGSEAWRRLCSGVRDARARLAVASLEGAGGDEVGAVHARAAWAAHYKRLEGALGALKRRETSDASGLLADAADATEAFAGVLEKAVAVGAAATAHALLMALGDLERYRETYGDANSKAEALYLRALRFRPRSGRAAGMLATLASLRGESAVVVHWARRATIAEEPWEGGRDLLLAHAERCKKKAAQDQATKFGDCETHAATLAAACFTRVSGAGGLRATIERHASRAVDCLSALDATAPPSRPRSARRACLRATLTAILAARAAKASDEAPEVVGAATDAVVSIAAACARLPRRVSASAVLAFLTLAARDLRPLVLRDAGGNAAAALCGFLNGLDDDDGGCSEAAGLALDDDDACAGVLPVPSDGRRPEDDDDDEAAAERAARCLALAEDLVRDQRLLARPASSSRRRGGVDSEARFAPLNQKPLSSVLKALDIREETDSSESIVEEAKPASSSSSSEEEEEEEEEVVSSEEKDALEDAAPGRRRRRRPPQNRTGNPRPRRAVSGAPATAGVILSAMTPLPPQAFAAVHAPTDAPREDNNKNNNAGGPKLLFVIDAANVAMRFGAKGVFSTRGIAATMDYLDRRFERRCRFAIFLPEYLIDSEKVAAKRRAHELGIKQAKLQELPDDVPYLQSLERSGILVATPSQDYDDSYQIEYARRHAGVIVTNDMFRDAVDKLKPHLRGALREWMKTHLLSYTFVGEEFVPNPDFQFPVSVRIAKKNTQSPPPPPPK</sequence>
<proteinExistence type="predicted"/>
<evidence type="ECO:0000313" key="3">
    <source>
        <dbReference type="EMBL" id="KAJ8598257.1"/>
    </source>
</evidence>
<feature type="domain" description="RNase NYN" evidence="2">
    <location>
        <begin position="653"/>
        <end position="810"/>
    </location>
</feature>
<gene>
    <name evidence="3" type="ORF">CTAYLR_005491</name>
</gene>
<evidence type="ECO:0000259" key="2">
    <source>
        <dbReference type="Pfam" id="PF11977"/>
    </source>
</evidence>
<dbReference type="Gene3D" id="3.40.50.11980">
    <property type="match status" value="1"/>
</dbReference>
<dbReference type="AlphaFoldDB" id="A0AAD7XEJ0"/>
<name>A0AAD7XEJ0_9STRA</name>
<keyword evidence="4" id="KW-1185">Reference proteome</keyword>
<dbReference type="GO" id="GO:0036464">
    <property type="term" value="C:cytoplasmic ribonucleoprotein granule"/>
    <property type="evidence" value="ECO:0007669"/>
    <property type="project" value="TreeGrafter"/>
</dbReference>
<dbReference type="PANTHER" id="PTHR12876">
    <property type="entry name" value="N4BP1-RELATED"/>
    <property type="match status" value="1"/>
</dbReference>
<evidence type="ECO:0000256" key="1">
    <source>
        <dbReference type="SAM" id="MobiDB-lite"/>
    </source>
</evidence>
<dbReference type="Pfam" id="PF11977">
    <property type="entry name" value="RNase_Zc3h12a"/>
    <property type="match status" value="1"/>
</dbReference>
<protein>
    <recommendedName>
        <fullName evidence="2">RNase NYN domain-containing protein</fullName>
    </recommendedName>
</protein>
<organism evidence="3 4">
    <name type="scientific">Chrysophaeum taylorii</name>
    <dbReference type="NCBI Taxonomy" id="2483200"/>
    <lineage>
        <taxon>Eukaryota</taxon>
        <taxon>Sar</taxon>
        <taxon>Stramenopiles</taxon>
        <taxon>Ochrophyta</taxon>
        <taxon>Pelagophyceae</taxon>
        <taxon>Pelagomonadales</taxon>
        <taxon>Pelagomonadaceae</taxon>
        <taxon>Chrysophaeum</taxon>
    </lineage>
</organism>
<feature type="compositionally biased region" description="Acidic residues" evidence="1">
    <location>
        <begin position="558"/>
        <end position="578"/>
    </location>
</feature>
<accession>A0AAD7XEJ0</accession>
<dbReference type="InterPro" id="IPR011990">
    <property type="entry name" value="TPR-like_helical_dom_sf"/>
</dbReference>
<dbReference type="Gene3D" id="1.25.40.10">
    <property type="entry name" value="Tetratricopeptide repeat domain"/>
    <property type="match status" value="1"/>
</dbReference>
<dbReference type="PANTHER" id="PTHR12876:SF35">
    <property type="entry name" value="LD08718P-RELATED"/>
    <property type="match status" value="1"/>
</dbReference>
<dbReference type="InterPro" id="IPR021869">
    <property type="entry name" value="RNase_Zc3h12_NYN"/>
</dbReference>
<evidence type="ECO:0000313" key="4">
    <source>
        <dbReference type="Proteomes" id="UP001230188"/>
    </source>
</evidence>